<dbReference type="Proteomes" id="UP001287282">
    <property type="component" value="Unassembled WGS sequence"/>
</dbReference>
<evidence type="ECO:0000313" key="2">
    <source>
        <dbReference type="EMBL" id="MDV2687471.1"/>
    </source>
</evidence>
<keyword evidence="1" id="KW-1133">Transmembrane helix</keyword>
<gene>
    <name evidence="2" type="ORF">RYX56_24295</name>
</gene>
<keyword evidence="2" id="KW-0012">Acyltransferase</keyword>
<dbReference type="EMBL" id="JAWJBA010000776">
    <property type="protein sequence ID" value="MDV2687471.1"/>
    <property type="molecule type" value="Genomic_DNA"/>
</dbReference>
<keyword evidence="1" id="KW-0812">Transmembrane</keyword>
<dbReference type="GO" id="GO:0016746">
    <property type="term" value="F:acyltransferase activity"/>
    <property type="evidence" value="ECO:0007669"/>
    <property type="project" value="UniProtKB-KW"/>
</dbReference>
<sequence>LLSLFFWNCLLYLFARLKWRGVFLAITIGVAIGYIDQIGSFLSLSRTFVFFPYFLIGYLLNGEQLKGLIKAKFSFPIAFVII</sequence>
<proteinExistence type="predicted"/>
<feature type="transmembrane region" description="Helical" evidence="1">
    <location>
        <begin position="17"/>
        <end position="35"/>
    </location>
</feature>
<keyword evidence="1" id="KW-0472">Membrane</keyword>
<accession>A0ABU3XHW6</accession>
<keyword evidence="3" id="KW-1185">Reference proteome</keyword>
<evidence type="ECO:0000256" key="1">
    <source>
        <dbReference type="SAM" id="Phobius"/>
    </source>
</evidence>
<name>A0ABU3XHW6_9BACI</name>
<dbReference type="PANTHER" id="PTHR37312">
    <property type="entry name" value="MEMBRANE-BOUND ACYLTRANSFERASE YKRP-RELATED"/>
    <property type="match status" value="1"/>
</dbReference>
<keyword evidence="2" id="KW-0808">Transferase</keyword>
<reference evidence="2 3" key="1">
    <citation type="submission" date="2023-10" db="EMBL/GenBank/DDBJ databases">
        <title>Screening of Alkalihalobacillus lindianensis BZ-TG-R113 and Its Alleviation of Salt Stress on Rapeseed Growth.</title>
        <authorList>
            <person name="Zhao B."/>
            <person name="Guo T."/>
        </authorList>
    </citation>
    <scope>NUCLEOTIDE SEQUENCE [LARGE SCALE GENOMIC DNA]</scope>
    <source>
        <strain evidence="2 3">BZ-TG-R113</strain>
    </source>
</reference>
<evidence type="ECO:0000313" key="3">
    <source>
        <dbReference type="Proteomes" id="UP001287282"/>
    </source>
</evidence>
<feature type="transmembrane region" description="Helical" evidence="1">
    <location>
        <begin position="41"/>
        <end position="60"/>
    </location>
</feature>
<comment type="caution">
    <text evidence="2">The sequence shown here is derived from an EMBL/GenBank/DDBJ whole genome shotgun (WGS) entry which is preliminary data.</text>
</comment>
<organism evidence="2 3">
    <name type="scientific">Alkalihalophilus lindianensis</name>
    <dbReference type="NCBI Taxonomy" id="1630542"/>
    <lineage>
        <taxon>Bacteria</taxon>
        <taxon>Bacillati</taxon>
        <taxon>Bacillota</taxon>
        <taxon>Bacilli</taxon>
        <taxon>Bacillales</taxon>
        <taxon>Bacillaceae</taxon>
        <taxon>Alkalihalophilus</taxon>
    </lineage>
</organism>
<protein>
    <submittedName>
        <fullName evidence="2">Acyltransferase</fullName>
    </submittedName>
</protein>
<feature type="non-terminal residue" evidence="2">
    <location>
        <position position="82"/>
    </location>
</feature>
<dbReference type="InterPro" id="IPR052734">
    <property type="entry name" value="Nod_factor_acetyltransferase"/>
</dbReference>
<dbReference type="PANTHER" id="PTHR37312:SF1">
    <property type="entry name" value="MEMBRANE-BOUND ACYLTRANSFERASE YKRP-RELATED"/>
    <property type="match status" value="1"/>
</dbReference>
<feature type="non-terminal residue" evidence="2">
    <location>
        <position position="1"/>
    </location>
</feature>